<proteinExistence type="predicted"/>
<dbReference type="InterPro" id="IPR045339">
    <property type="entry name" value="DUF6534"/>
</dbReference>
<keyword evidence="1" id="KW-1133">Transmembrane helix</keyword>
<sequence>MAAPPPPGALPDLSLLLGPMLLLEILSTGLFGILSVQTYMYYLVFPNDRTHAKLLVGWVYILELVQLIFTTRDSWLIFARGFGDFAHVNDVRTIWFSLSIMAGYIGLFVQLFYAWRIYALSSNRWITFFVILSSLDQAGFSVAVGIETRNVGNLASLTHSLKTLKYKLTWVCTTAFCDILIAISMSYYLYRAKQRSAVRRTNAMLTRLMMFTAETGLITAACALLDAILYIAANETLFYALFMGICPKLYSTSLLALLNSRIEVTSGRIGNGDGVNFQSTTAFATRIGPNGSLVRQPIAACNGISVHISKILGK</sequence>
<evidence type="ECO:0000259" key="2">
    <source>
        <dbReference type="Pfam" id="PF20152"/>
    </source>
</evidence>
<organism evidence="3 4">
    <name type="scientific">Steccherinum ochraceum</name>
    <dbReference type="NCBI Taxonomy" id="92696"/>
    <lineage>
        <taxon>Eukaryota</taxon>
        <taxon>Fungi</taxon>
        <taxon>Dikarya</taxon>
        <taxon>Basidiomycota</taxon>
        <taxon>Agaricomycotina</taxon>
        <taxon>Agaricomycetes</taxon>
        <taxon>Polyporales</taxon>
        <taxon>Steccherinaceae</taxon>
        <taxon>Steccherinum</taxon>
    </lineage>
</organism>
<dbReference type="Proteomes" id="UP000292702">
    <property type="component" value="Unassembled WGS sequence"/>
</dbReference>
<dbReference type="OrthoDB" id="3223377at2759"/>
<dbReference type="Pfam" id="PF20152">
    <property type="entry name" value="DUF6534"/>
    <property type="match status" value="1"/>
</dbReference>
<feature type="transmembrane region" description="Helical" evidence="1">
    <location>
        <begin position="54"/>
        <end position="72"/>
    </location>
</feature>
<feature type="transmembrane region" description="Helical" evidence="1">
    <location>
        <begin position="237"/>
        <end position="258"/>
    </location>
</feature>
<feature type="transmembrane region" description="Helical" evidence="1">
    <location>
        <begin position="125"/>
        <end position="146"/>
    </location>
</feature>
<evidence type="ECO:0000313" key="4">
    <source>
        <dbReference type="Proteomes" id="UP000292702"/>
    </source>
</evidence>
<comment type="caution">
    <text evidence="3">The sequence shown here is derived from an EMBL/GenBank/DDBJ whole genome shotgun (WGS) entry which is preliminary data.</text>
</comment>
<feature type="transmembrane region" description="Helical" evidence="1">
    <location>
        <begin position="211"/>
        <end position="231"/>
    </location>
</feature>
<dbReference type="AlphaFoldDB" id="A0A4R0RPV1"/>
<name>A0A4R0RPV1_9APHY</name>
<feature type="transmembrane region" description="Helical" evidence="1">
    <location>
        <begin position="166"/>
        <end position="190"/>
    </location>
</feature>
<gene>
    <name evidence="3" type="ORF">EIP91_008498</name>
</gene>
<feature type="domain" description="DUF6534" evidence="2">
    <location>
        <begin position="175"/>
        <end position="261"/>
    </location>
</feature>
<accession>A0A4R0RPV1</accession>
<keyword evidence="1" id="KW-0472">Membrane</keyword>
<feature type="transmembrane region" description="Helical" evidence="1">
    <location>
        <begin position="20"/>
        <end position="42"/>
    </location>
</feature>
<keyword evidence="4" id="KW-1185">Reference proteome</keyword>
<dbReference type="PANTHER" id="PTHR40465:SF1">
    <property type="entry name" value="DUF6534 DOMAIN-CONTAINING PROTEIN"/>
    <property type="match status" value="1"/>
</dbReference>
<evidence type="ECO:0000313" key="3">
    <source>
        <dbReference type="EMBL" id="TCD69202.1"/>
    </source>
</evidence>
<feature type="transmembrane region" description="Helical" evidence="1">
    <location>
        <begin position="92"/>
        <end position="113"/>
    </location>
</feature>
<keyword evidence="1" id="KW-0812">Transmembrane</keyword>
<evidence type="ECO:0000256" key="1">
    <source>
        <dbReference type="SAM" id="Phobius"/>
    </source>
</evidence>
<dbReference type="PANTHER" id="PTHR40465">
    <property type="entry name" value="CHROMOSOME 1, WHOLE GENOME SHOTGUN SEQUENCE"/>
    <property type="match status" value="1"/>
</dbReference>
<protein>
    <recommendedName>
        <fullName evidence="2">DUF6534 domain-containing protein</fullName>
    </recommendedName>
</protein>
<reference evidence="3 4" key="1">
    <citation type="submission" date="2018-11" db="EMBL/GenBank/DDBJ databases">
        <title>Genome assembly of Steccherinum ochraceum LE-BIN_3174, the white-rot fungus of the Steccherinaceae family (The Residual Polyporoid clade, Polyporales, Basidiomycota).</title>
        <authorList>
            <person name="Fedorova T.V."/>
            <person name="Glazunova O.A."/>
            <person name="Landesman E.O."/>
            <person name="Moiseenko K.V."/>
            <person name="Psurtseva N.V."/>
            <person name="Savinova O.S."/>
            <person name="Shakhova N.V."/>
            <person name="Tyazhelova T.V."/>
            <person name="Vasina D.V."/>
        </authorList>
    </citation>
    <scope>NUCLEOTIDE SEQUENCE [LARGE SCALE GENOMIC DNA]</scope>
    <source>
        <strain evidence="3 4">LE-BIN_3174</strain>
    </source>
</reference>
<dbReference type="EMBL" id="RWJN01000047">
    <property type="protein sequence ID" value="TCD69202.1"/>
    <property type="molecule type" value="Genomic_DNA"/>
</dbReference>